<dbReference type="Proteomes" id="UP000574690">
    <property type="component" value="Unassembled WGS sequence"/>
</dbReference>
<evidence type="ECO:0000256" key="3">
    <source>
        <dbReference type="RuleBase" id="RU000363"/>
    </source>
</evidence>
<feature type="region of interest" description="Disordered" evidence="4">
    <location>
        <begin position="245"/>
        <end position="266"/>
    </location>
</feature>
<accession>A0A850C8H9</accession>
<sequence>MDDTESRPTALITGAASGIGAAFARLLAAERYRLVLVDREPVESSGGGESIRADLTEPGDLARIEERCRSGVDLLINNAGFGHPTRFLDTLIEAEVAMARLHMEAVLRLTHAALPGMLERGSGGVVNTASLLGFFPSSTYSASKSWVINFSQAIARAARPHGVTVMALCPGFTRTGFHDRARMDMSKIPGPLWMNPDAVAAKALRDFCRRKSLSIPGWHNKLTAAVARTLPPTLTSRLLATTDMREPARCSRGRDVGREPYDRRRG</sequence>
<comment type="caution">
    <text evidence="5">The sequence shown here is derived from an EMBL/GenBank/DDBJ whole genome shotgun (WGS) entry which is preliminary data.</text>
</comment>
<dbReference type="PIRSF" id="PIRSF000126">
    <property type="entry name" value="11-beta-HSD1"/>
    <property type="match status" value="1"/>
</dbReference>
<evidence type="ECO:0000256" key="4">
    <source>
        <dbReference type="SAM" id="MobiDB-lite"/>
    </source>
</evidence>
<evidence type="ECO:0000313" key="6">
    <source>
        <dbReference type="Proteomes" id="UP000574690"/>
    </source>
</evidence>
<reference evidence="5 6" key="1">
    <citation type="submission" date="2020-05" db="EMBL/GenBank/DDBJ databases">
        <title>DNA-SIP metagenomic assembled genomes.</title>
        <authorList>
            <person name="Yu J."/>
        </authorList>
    </citation>
    <scope>NUCLEOTIDE SEQUENCE [LARGE SCALE GENOMIC DNA]</scope>
    <source>
        <strain evidence="5">Bin5.27</strain>
    </source>
</reference>
<gene>
    <name evidence="5" type="ORF">HOQ43_06650</name>
</gene>
<dbReference type="CDD" id="cd05233">
    <property type="entry name" value="SDR_c"/>
    <property type="match status" value="1"/>
</dbReference>
<dbReference type="PRINTS" id="PR00081">
    <property type="entry name" value="GDHRDH"/>
</dbReference>
<dbReference type="Pfam" id="PF00106">
    <property type="entry name" value="adh_short"/>
    <property type="match status" value="1"/>
</dbReference>
<dbReference type="EMBL" id="JABFXE010000280">
    <property type="protein sequence ID" value="NUQ88127.1"/>
    <property type="molecule type" value="Genomic_DNA"/>
</dbReference>
<dbReference type="GO" id="GO:0016020">
    <property type="term" value="C:membrane"/>
    <property type="evidence" value="ECO:0007669"/>
    <property type="project" value="TreeGrafter"/>
</dbReference>
<dbReference type="PRINTS" id="PR00080">
    <property type="entry name" value="SDRFAMILY"/>
</dbReference>
<evidence type="ECO:0000313" key="5">
    <source>
        <dbReference type="EMBL" id="NUQ88127.1"/>
    </source>
</evidence>
<evidence type="ECO:0000256" key="2">
    <source>
        <dbReference type="ARBA" id="ARBA00023002"/>
    </source>
</evidence>
<dbReference type="AlphaFoldDB" id="A0A850C8H9"/>
<protein>
    <submittedName>
        <fullName evidence="5">SDR family NAD(P)-dependent oxidoreductase</fullName>
    </submittedName>
</protein>
<dbReference type="InterPro" id="IPR036291">
    <property type="entry name" value="NAD(P)-bd_dom_sf"/>
</dbReference>
<proteinExistence type="inferred from homology"/>
<dbReference type="PANTHER" id="PTHR44196:SF2">
    <property type="entry name" value="SHORT-CHAIN DEHYDROGENASE-RELATED"/>
    <property type="match status" value="1"/>
</dbReference>
<organism evidence="5 6">
    <name type="scientific">Glycomyces artemisiae</name>
    <dbReference type="NCBI Taxonomy" id="1076443"/>
    <lineage>
        <taxon>Bacteria</taxon>
        <taxon>Bacillati</taxon>
        <taxon>Actinomycetota</taxon>
        <taxon>Actinomycetes</taxon>
        <taxon>Glycomycetales</taxon>
        <taxon>Glycomycetaceae</taxon>
        <taxon>Glycomyces</taxon>
    </lineage>
</organism>
<dbReference type="Gene3D" id="3.40.50.720">
    <property type="entry name" value="NAD(P)-binding Rossmann-like Domain"/>
    <property type="match status" value="1"/>
</dbReference>
<dbReference type="SUPFAM" id="SSF51735">
    <property type="entry name" value="NAD(P)-binding Rossmann-fold domains"/>
    <property type="match status" value="1"/>
</dbReference>
<dbReference type="PANTHER" id="PTHR44196">
    <property type="entry name" value="DEHYDROGENASE/REDUCTASE SDR FAMILY MEMBER 7B"/>
    <property type="match status" value="1"/>
</dbReference>
<name>A0A850C8H9_9ACTN</name>
<evidence type="ECO:0000256" key="1">
    <source>
        <dbReference type="ARBA" id="ARBA00006484"/>
    </source>
</evidence>
<keyword evidence="2" id="KW-0560">Oxidoreductase</keyword>
<comment type="similarity">
    <text evidence="1 3">Belongs to the short-chain dehydrogenases/reductases (SDR) family.</text>
</comment>
<dbReference type="GO" id="GO:0016491">
    <property type="term" value="F:oxidoreductase activity"/>
    <property type="evidence" value="ECO:0007669"/>
    <property type="project" value="UniProtKB-KW"/>
</dbReference>
<dbReference type="InterPro" id="IPR002347">
    <property type="entry name" value="SDR_fam"/>
</dbReference>